<reference evidence="2" key="1">
    <citation type="journal article" date="2021" name="Nat. Commun.">
        <title>Genetic determinants of endophytism in the Arabidopsis root mycobiome.</title>
        <authorList>
            <person name="Mesny F."/>
            <person name="Miyauchi S."/>
            <person name="Thiergart T."/>
            <person name="Pickel B."/>
            <person name="Atanasova L."/>
            <person name="Karlsson M."/>
            <person name="Huettel B."/>
            <person name="Barry K.W."/>
            <person name="Haridas S."/>
            <person name="Chen C."/>
            <person name="Bauer D."/>
            <person name="Andreopoulos W."/>
            <person name="Pangilinan J."/>
            <person name="LaButti K."/>
            <person name="Riley R."/>
            <person name="Lipzen A."/>
            <person name="Clum A."/>
            <person name="Drula E."/>
            <person name="Henrissat B."/>
            <person name="Kohler A."/>
            <person name="Grigoriev I.V."/>
            <person name="Martin F.M."/>
            <person name="Hacquard S."/>
        </authorList>
    </citation>
    <scope>NUCLEOTIDE SEQUENCE</scope>
    <source>
        <strain evidence="2">MPI-CAGE-AT-0147</strain>
    </source>
</reference>
<keyword evidence="3" id="KW-1185">Reference proteome</keyword>
<sequence>MAQTMPSDAPSPSVQTNSASSTNCCSFSLFCPSLIAIVPASGRGQVMATAASNPMTPHDASCAPRVPMFPVPSLAPCACYRSCAWFHGHLLALACFLVEIDAGRLPYKVAACIANPSLLESLVLGVFLREQPIQFSVNPSRHLSIGLSIASGAGNRRPCVEPRWNPGSDCPVSSPSMPLSNDLRHRGHPTSNVRNSINAVVPETSRCSQFISTKHSIPSLPPHMNSAELRDAPTAFCGLMIVFMDLSTPTFQHGPDISQTETRKTDEPR</sequence>
<dbReference type="Proteomes" id="UP000738349">
    <property type="component" value="Unassembled WGS sequence"/>
</dbReference>
<comment type="caution">
    <text evidence="2">The sequence shown here is derived from an EMBL/GenBank/DDBJ whole genome shotgun (WGS) entry which is preliminary data.</text>
</comment>
<accession>A0A9P9FTB1</accession>
<feature type="region of interest" description="Disordered" evidence="1">
    <location>
        <begin position="250"/>
        <end position="269"/>
    </location>
</feature>
<organism evidence="2 3">
    <name type="scientific">Dactylonectria macrodidyma</name>
    <dbReference type="NCBI Taxonomy" id="307937"/>
    <lineage>
        <taxon>Eukaryota</taxon>
        <taxon>Fungi</taxon>
        <taxon>Dikarya</taxon>
        <taxon>Ascomycota</taxon>
        <taxon>Pezizomycotina</taxon>
        <taxon>Sordariomycetes</taxon>
        <taxon>Hypocreomycetidae</taxon>
        <taxon>Hypocreales</taxon>
        <taxon>Nectriaceae</taxon>
        <taxon>Dactylonectria</taxon>
    </lineage>
</organism>
<dbReference type="EMBL" id="JAGMUV010000001">
    <property type="protein sequence ID" value="KAH7175636.1"/>
    <property type="molecule type" value="Genomic_DNA"/>
</dbReference>
<evidence type="ECO:0000256" key="1">
    <source>
        <dbReference type="SAM" id="MobiDB-lite"/>
    </source>
</evidence>
<protein>
    <submittedName>
        <fullName evidence="2">Uncharacterized protein</fullName>
    </submittedName>
</protein>
<dbReference type="AlphaFoldDB" id="A0A9P9FTB1"/>
<gene>
    <name evidence="2" type="ORF">EDB81DRAFT_14481</name>
</gene>
<proteinExistence type="predicted"/>
<evidence type="ECO:0000313" key="3">
    <source>
        <dbReference type="Proteomes" id="UP000738349"/>
    </source>
</evidence>
<name>A0A9P9FTB1_9HYPO</name>
<evidence type="ECO:0000313" key="2">
    <source>
        <dbReference type="EMBL" id="KAH7175636.1"/>
    </source>
</evidence>